<reference evidence="2 3" key="1">
    <citation type="submission" date="2019-02" db="EMBL/GenBank/DDBJ databases">
        <title>Deep-cultivation of Planctomycetes and their phenomic and genomic characterization uncovers novel biology.</title>
        <authorList>
            <person name="Wiegand S."/>
            <person name="Jogler M."/>
            <person name="Boedeker C."/>
            <person name="Pinto D."/>
            <person name="Vollmers J."/>
            <person name="Rivas-Marin E."/>
            <person name="Kohn T."/>
            <person name="Peeters S.H."/>
            <person name="Heuer A."/>
            <person name="Rast P."/>
            <person name="Oberbeckmann S."/>
            <person name="Bunk B."/>
            <person name="Jeske O."/>
            <person name="Meyerdierks A."/>
            <person name="Storesund J.E."/>
            <person name="Kallscheuer N."/>
            <person name="Luecker S."/>
            <person name="Lage O.M."/>
            <person name="Pohl T."/>
            <person name="Merkel B.J."/>
            <person name="Hornburger P."/>
            <person name="Mueller R.-W."/>
            <person name="Bruemmer F."/>
            <person name="Labrenz M."/>
            <person name="Spormann A.M."/>
            <person name="Op Den Camp H."/>
            <person name="Overmann J."/>
            <person name="Amann R."/>
            <person name="Jetten M.S.M."/>
            <person name="Mascher T."/>
            <person name="Medema M.H."/>
            <person name="Devos D.P."/>
            <person name="Kaster A.-K."/>
            <person name="Ovreas L."/>
            <person name="Rohde M."/>
            <person name="Galperin M.Y."/>
            <person name="Jogler C."/>
        </authorList>
    </citation>
    <scope>NUCLEOTIDE SEQUENCE [LARGE SCALE GENOMIC DNA]</scope>
    <source>
        <strain evidence="2 3">CA13</strain>
    </source>
</reference>
<evidence type="ECO:0000313" key="2">
    <source>
        <dbReference type="EMBL" id="TWT81882.1"/>
    </source>
</evidence>
<feature type="region of interest" description="Disordered" evidence="1">
    <location>
        <begin position="1"/>
        <end position="23"/>
    </location>
</feature>
<evidence type="ECO:0000313" key="3">
    <source>
        <dbReference type="Proteomes" id="UP000315010"/>
    </source>
</evidence>
<dbReference type="RefSeq" id="WP_146398046.1">
    <property type="nucleotide sequence ID" value="NZ_SJPJ01000001.1"/>
</dbReference>
<protein>
    <submittedName>
        <fullName evidence="2">Uncharacterized protein</fullName>
    </submittedName>
</protein>
<evidence type="ECO:0000256" key="1">
    <source>
        <dbReference type="SAM" id="MobiDB-lite"/>
    </source>
</evidence>
<dbReference type="OrthoDB" id="237408at2"/>
<keyword evidence="3" id="KW-1185">Reference proteome</keyword>
<gene>
    <name evidence="2" type="ORF">CA13_33370</name>
</gene>
<dbReference type="EMBL" id="SJPJ01000001">
    <property type="protein sequence ID" value="TWT81882.1"/>
    <property type="molecule type" value="Genomic_DNA"/>
</dbReference>
<organism evidence="2 3">
    <name type="scientific">Novipirellula herctigrandis</name>
    <dbReference type="NCBI Taxonomy" id="2527986"/>
    <lineage>
        <taxon>Bacteria</taxon>
        <taxon>Pseudomonadati</taxon>
        <taxon>Planctomycetota</taxon>
        <taxon>Planctomycetia</taxon>
        <taxon>Pirellulales</taxon>
        <taxon>Pirellulaceae</taxon>
        <taxon>Novipirellula</taxon>
    </lineage>
</organism>
<name>A0A5C5Z3C2_9BACT</name>
<accession>A0A5C5Z3C2</accession>
<dbReference type="AlphaFoldDB" id="A0A5C5Z3C2"/>
<proteinExistence type="predicted"/>
<comment type="caution">
    <text evidence="2">The sequence shown here is derived from an EMBL/GenBank/DDBJ whole genome shotgun (WGS) entry which is preliminary data.</text>
</comment>
<dbReference type="Proteomes" id="UP000315010">
    <property type="component" value="Unassembled WGS sequence"/>
</dbReference>
<dbReference type="SUPFAM" id="SSF51395">
    <property type="entry name" value="FMN-linked oxidoreductases"/>
    <property type="match status" value="1"/>
</dbReference>
<sequence length="370" mass="40359">MKQRLSPLHLLPPPTNTPWTGGSLNPVRSEIRRKFGASVPLPLPLFWYDPPWHEVTADQADNLAVGVGELGVLVAALRSDLAGPDCEPVFHSGRDSESVDGEDTTVHRSYPRMLPYRSERYGLTVGDFDGSSVVDLRLSIQRDVSGRFAYSPSQIQRWEATPTTSPVAGGSWVPAATFPPDVVSIEHLETKVEQLRRLVDSAAVFISLGPYRLEKELPAIVATHPDGIILRLDEISLEGLELAALTRRARYVMDAAKANTVPLWVVPGKVSPDDAVKLIALGASAVAVDSWCNELIHETHMTGKDATLSYSSPTSHQYDPRWGEFAKGKLGERIQRVEGLFESLQSVANNERLGSLSATWAKTLGVLALG</sequence>